<feature type="repeat" description="TPR" evidence="7">
    <location>
        <begin position="354"/>
        <end position="387"/>
    </location>
</feature>
<dbReference type="CTD" id="83894"/>
<gene>
    <name evidence="9" type="primary">TTC29</name>
</gene>
<proteinExistence type="predicted"/>
<dbReference type="InterPro" id="IPR051476">
    <property type="entry name" value="Bac_ResReg_Asp_Phosphatase"/>
</dbReference>
<reference evidence="9" key="1">
    <citation type="submission" date="2025-08" db="UniProtKB">
        <authorList>
            <consortium name="RefSeq"/>
        </authorList>
    </citation>
    <scope>IDENTIFICATION</scope>
    <source>
        <tissue evidence="9">Blood</tissue>
    </source>
</reference>
<evidence type="ECO:0000256" key="1">
    <source>
        <dbReference type="ARBA" id="ARBA00004496"/>
    </source>
</evidence>
<name>A0A8M1M933_NEOSC</name>
<evidence type="ECO:0000313" key="8">
    <source>
        <dbReference type="Proteomes" id="UP000248481"/>
    </source>
</evidence>
<accession>A0A8M1M933</accession>
<feature type="repeat" description="TPR" evidence="7">
    <location>
        <begin position="314"/>
        <end position="347"/>
    </location>
</feature>
<evidence type="ECO:0000256" key="7">
    <source>
        <dbReference type="PROSITE-ProRule" id="PRU00339"/>
    </source>
</evidence>
<evidence type="ECO:0000256" key="6">
    <source>
        <dbReference type="ARBA" id="ARBA00044739"/>
    </source>
</evidence>
<dbReference type="InterPro" id="IPR011990">
    <property type="entry name" value="TPR-like_helical_dom_sf"/>
</dbReference>
<dbReference type="GeneID" id="110588383"/>
<evidence type="ECO:0000256" key="4">
    <source>
        <dbReference type="ARBA" id="ARBA00022803"/>
    </source>
</evidence>
<dbReference type="AlphaFoldDB" id="A0A8M1M933"/>
<evidence type="ECO:0000256" key="2">
    <source>
        <dbReference type="ARBA" id="ARBA00022490"/>
    </source>
</evidence>
<evidence type="ECO:0000256" key="3">
    <source>
        <dbReference type="ARBA" id="ARBA00022737"/>
    </source>
</evidence>
<dbReference type="GO" id="GO:0036126">
    <property type="term" value="C:sperm flagellum"/>
    <property type="evidence" value="ECO:0007669"/>
    <property type="project" value="TreeGrafter"/>
</dbReference>
<evidence type="ECO:0000256" key="5">
    <source>
        <dbReference type="ARBA" id="ARBA00040665"/>
    </source>
</evidence>
<sequence length="499" mass="57368">MTTLPLLPMTRPKLTSLARQKLPCSPGTIPRSQLIKEKDDIDHYLEVNFKGLSKEEVAAYRNSYKKNICVDMLRDGYHKSFSELFALMEKWDALRETARVRSLLWLQRPLEEQPDKLDHFYHYLTRAEAAERKEYFEGVYNNLYALACYFNNSEDKWVRNYFYERCFKIAQLIKIDGGKKEAEAHAHMGLLFEEDGQLLEAAEHYEAFHQLTQGRVWKDETGRFLNLLACESLLRTYRLLSDKMLENKEYKQAIRILIKASEIAKEGSDKKMEGEASYYLGLAHLAAGEYETALTVLNTYSKISTDLDDDLSLGRAYEAIAKVLQSQGEMTEAIKYLKKVVKIARNNFQRLDVVRASTMLGDIYNEKGYYNKASQYFQQAFDTTAELTNLCEMDETKVHYGIAKAHQIMLTFNNYIESEDLTSLDYLLSWKENRGSIVCDPTIAKVKYSDFYVCTSKESPPIDSASKTKKGQNPSVFMGKHGVKVDCISGSVQLTCYVV</sequence>
<evidence type="ECO:0000313" key="9">
    <source>
        <dbReference type="RefSeq" id="XP_044769013.1"/>
    </source>
</evidence>
<keyword evidence="2" id="KW-0963">Cytoplasm</keyword>
<protein>
    <recommendedName>
        <fullName evidence="5">Tetratricopeptide repeat protein 29</fullName>
    </recommendedName>
</protein>
<dbReference type="GO" id="GO:0003341">
    <property type="term" value="P:cilium movement"/>
    <property type="evidence" value="ECO:0007669"/>
    <property type="project" value="TreeGrafter"/>
</dbReference>
<dbReference type="PROSITE" id="PS50005">
    <property type="entry name" value="TPR"/>
    <property type="match status" value="2"/>
</dbReference>
<dbReference type="Gene3D" id="1.25.40.10">
    <property type="entry name" value="Tetratricopeptide repeat domain"/>
    <property type="match status" value="2"/>
</dbReference>
<dbReference type="PANTHER" id="PTHR46630:SF1">
    <property type="entry name" value="TETRATRICOPEPTIDE REPEAT PROTEIN 29"/>
    <property type="match status" value="1"/>
</dbReference>
<keyword evidence="4 7" id="KW-0802">TPR repeat</keyword>
<dbReference type="Pfam" id="PF13424">
    <property type="entry name" value="TPR_12"/>
    <property type="match status" value="1"/>
</dbReference>
<keyword evidence="8" id="KW-1185">Reference proteome</keyword>
<dbReference type="InterPro" id="IPR019734">
    <property type="entry name" value="TPR_rpt"/>
</dbReference>
<dbReference type="SUPFAM" id="SSF48452">
    <property type="entry name" value="TPR-like"/>
    <property type="match status" value="1"/>
</dbReference>
<organism evidence="8 9">
    <name type="scientific">Neomonachus schauinslandi</name>
    <name type="common">Hawaiian monk seal</name>
    <name type="synonym">Monachus schauinslandi</name>
    <dbReference type="NCBI Taxonomy" id="29088"/>
    <lineage>
        <taxon>Eukaryota</taxon>
        <taxon>Metazoa</taxon>
        <taxon>Chordata</taxon>
        <taxon>Craniata</taxon>
        <taxon>Vertebrata</taxon>
        <taxon>Euteleostomi</taxon>
        <taxon>Mammalia</taxon>
        <taxon>Eutheria</taxon>
        <taxon>Laurasiatheria</taxon>
        <taxon>Carnivora</taxon>
        <taxon>Caniformia</taxon>
        <taxon>Pinnipedia</taxon>
        <taxon>Phocidae</taxon>
        <taxon>Monachinae</taxon>
        <taxon>Monachini</taxon>
        <taxon>Neomonachus</taxon>
    </lineage>
</organism>
<comment type="function">
    <text evidence="6">Axonemal protein which is implicated in axonemal and/or peri-axonemal structure assembly and regulates flagellum assembly and beating and therefore sperm motility.</text>
</comment>
<dbReference type="RefSeq" id="XP_044769013.1">
    <property type="nucleotide sequence ID" value="XM_044913078.1"/>
</dbReference>
<comment type="subcellular location">
    <subcellularLocation>
        <location evidence="1">Cytoplasm</location>
    </subcellularLocation>
</comment>
<dbReference type="Proteomes" id="UP000248481">
    <property type="component" value="Chromosome 2"/>
</dbReference>
<dbReference type="GO" id="GO:0005737">
    <property type="term" value="C:cytoplasm"/>
    <property type="evidence" value="ECO:0007669"/>
    <property type="project" value="UniProtKB-SubCell"/>
</dbReference>
<dbReference type="Pfam" id="PF13432">
    <property type="entry name" value="TPR_16"/>
    <property type="match status" value="1"/>
</dbReference>
<dbReference type="SMART" id="SM00028">
    <property type="entry name" value="TPR"/>
    <property type="match status" value="4"/>
</dbReference>
<keyword evidence="3" id="KW-0677">Repeat</keyword>
<dbReference type="KEGG" id="nsu:110588383"/>
<dbReference type="PANTHER" id="PTHR46630">
    <property type="entry name" value="TETRATRICOPEPTIDE REPEAT PROTEIN 29"/>
    <property type="match status" value="1"/>
</dbReference>